<evidence type="ECO:0008006" key="3">
    <source>
        <dbReference type="Google" id="ProtNLM"/>
    </source>
</evidence>
<reference evidence="1 2" key="1">
    <citation type="submission" date="2022-04" db="EMBL/GenBank/DDBJ databases">
        <title>Positive selection, recombination, and allopatry shape intraspecific diversity of widespread and dominant cyanobacteria.</title>
        <authorList>
            <person name="Wei J."/>
            <person name="Shu W."/>
            <person name="Hu C."/>
        </authorList>
    </citation>
    <scope>NUCLEOTIDE SEQUENCE [LARGE SCALE GENOMIC DNA]</scope>
    <source>
        <strain evidence="1 2">GB2-A4</strain>
    </source>
</reference>
<dbReference type="Proteomes" id="UP001464891">
    <property type="component" value="Unassembled WGS sequence"/>
</dbReference>
<comment type="caution">
    <text evidence="1">The sequence shown here is derived from an EMBL/GenBank/DDBJ whole genome shotgun (WGS) entry which is preliminary data.</text>
</comment>
<evidence type="ECO:0000313" key="1">
    <source>
        <dbReference type="EMBL" id="MEP0817628.1"/>
    </source>
</evidence>
<evidence type="ECO:0000313" key="2">
    <source>
        <dbReference type="Proteomes" id="UP001464891"/>
    </source>
</evidence>
<organism evidence="1 2">
    <name type="scientific">Trichocoleus desertorum GB2-A4</name>
    <dbReference type="NCBI Taxonomy" id="2933944"/>
    <lineage>
        <taxon>Bacteria</taxon>
        <taxon>Bacillati</taxon>
        <taxon>Cyanobacteriota</taxon>
        <taxon>Cyanophyceae</taxon>
        <taxon>Leptolyngbyales</taxon>
        <taxon>Trichocoleusaceae</taxon>
        <taxon>Trichocoleus</taxon>
    </lineage>
</organism>
<proteinExistence type="predicted"/>
<accession>A0ABV0J8Q2</accession>
<dbReference type="EMBL" id="JAMPKM010000005">
    <property type="protein sequence ID" value="MEP0817628.1"/>
    <property type="molecule type" value="Genomic_DNA"/>
</dbReference>
<sequence>MGSSPTTLELKLEKATTSSRSQVFGTVTTQIGLLQTIPPERVGLNGEYDHSGLAKRVQLAFQQTFSSEQIQALSVSQRGRVVVLKGRVSQGLLQRLVEIAAKIHGATDVETYAVTSIEE</sequence>
<dbReference type="RefSeq" id="WP_190435909.1">
    <property type="nucleotide sequence ID" value="NZ_JAMPKM010000005.1"/>
</dbReference>
<name>A0ABV0J8Q2_9CYAN</name>
<protein>
    <recommendedName>
        <fullName evidence="3">BON domain-containing protein</fullName>
    </recommendedName>
</protein>
<gene>
    <name evidence="1" type="ORF">NC998_11015</name>
</gene>
<keyword evidence="2" id="KW-1185">Reference proteome</keyword>